<comment type="subcellular location">
    <subcellularLocation>
        <location evidence="1">Cell envelope</location>
    </subcellularLocation>
</comment>
<organism evidence="5 6">
    <name type="scientific">Oceanisphaera profunda</name>
    <dbReference type="NCBI Taxonomy" id="1416627"/>
    <lineage>
        <taxon>Bacteria</taxon>
        <taxon>Pseudomonadati</taxon>
        <taxon>Pseudomonadota</taxon>
        <taxon>Gammaproteobacteria</taxon>
        <taxon>Aeromonadales</taxon>
        <taxon>Aeromonadaceae</taxon>
        <taxon>Oceanisphaera</taxon>
    </lineage>
</organism>
<feature type="chain" id="PRO_5013367493" description="Imelysin-like domain-containing protein" evidence="3">
    <location>
        <begin position="19"/>
        <end position="345"/>
    </location>
</feature>
<protein>
    <recommendedName>
        <fullName evidence="4">Imelysin-like domain-containing protein</fullName>
    </recommendedName>
</protein>
<dbReference type="InterPro" id="IPR034984">
    <property type="entry name" value="Imelysin-like_IPPA"/>
</dbReference>
<keyword evidence="2 3" id="KW-0732">Signal</keyword>
<dbReference type="AlphaFoldDB" id="A0A1Y0D573"/>
<evidence type="ECO:0000259" key="4">
    <source>
        <dbReference type="Pfam" id="PF09375"/>
    </source>
</evidence>
<keyword evidence="6" id="KW-1185">Reference proteome</keyword>
<dbReference type="EMBL" id="CP021377">
    <property type="protein sequence ID" value="ART82691.1"/>
    <property type="molecule type" value="Genomic_DNA"/>
</dbReference>
<dbReference type="Proteomes" id="UP000243937">
    <property type="component" value="Chromosome"/>
</dbReference>
<dbReference type="InterPro" id="IPR038352">
    <property type="entry name" value="Imelysin_sf"/>
</dbReference>
<dbReference type="CDD" id="cd14659">
    <property type="entry name" value="Imelysin-like_IPPA"/>
    <property type="match status" value="1"/>
</dbReference>
<dbReference type="PROSITE" id="PS51257">
    <property type="entry name" value="PROKAR_LIPOPROTEIN"/>
    <property type="match status" value="1"/>
</dbReference>
<dbReference type="RefSeq" id="WP_087036407.1">
    <property type="nucleotide sequence ID" value="NZ_CP021377.1"/>
</dbReference>
<evidence type="ECO:0000256" key="2">
    <source>
        <dbReference type="ARBA" id="ARBA00022729"/>
    </source>
</evidence>
<gene>
    <name evidence="5" type="ORF">CBP31_08700</name>
</gene>
<dbReference type="KEGG" id="opf:CBP31_08700"/>
<name>A0A1Y0D573_9GAMM</name>
<proteinExistence type="predicted"/>
<dbReference type="OrthoDB" id="5729110at2"/>
<feature type="signal peptide" evidence="3">
    <location>
        <begin position="1"/>
        <end position="18"/>
    </location>
</feature>
<evidence type="ECO:0000256" key="1">
    <source>
        <dbReference type="ARBA" id="ARBA00004196"/>
    </source>
</evidence>
<dbReference type="Gene3D" id="1.20.1420.20">
    <property type="entry name" value="M75 peptidase, HXXE motif"/>
    <property type="match status" value="1"/>
</dbReference>
<evidence type="ECO:0000313" key="5">
    <source>
        <dbReference type="EMBL" id="ART82691.1"/>
    </source>
</evidence>
<dbReference type="Pfam" id="PF09375">
    <property type="entry name" value="Peptidase_M75"/>
    <property type="match status" value="1"/>
</dbReference>
<reference evidence="5 6" key="1">
    <citation type="journal article" date="2014" name="Int. J. Syst. Evol. Microbiol.">
        <title>Oceanisphaera profunda sp. nov., a marine bacterium isolated from deep-sea sediment, and emended description of the genus Oceanisphaera.</title>
        <authorList>
            <person name="Xu Z."/>
            <person name="Zhang X.Y."/>
            <person name="Su H.N."/>
            <person name="Yu Z.C."/>
            <person name="Liu C."/>
            <person name="Li H."/>
            <person name="Chen X.L."/>
            <person name="Song X.Y."/>
            <person name="Xie B.B."/>
            <person name="Qin Q.L."/>
            <person name="Zhou B.C."/>
            <person name="Shi M."/>
            <person name="Huang Y."/>
            <person name="Zhang Y.Z."/>
        </authorList>
    </citation>
    <scope>NUCLEOTIDE SEQUENCE [LARGE SCALE GENOMIC DNA]</scope>
    <source>
        <strain evidence="5 6">SM1222</strain>
    </source>
</reference>
<evidence type="ECO:0000313" key="6">
    <source>
        <dbReference type="Proteomes" id="UP000243937"/>
    </source>
</evidence>
<dbReference type="GO" id="GO:0030313">
    <property type="term" value="C:cell envelope"/>
    <property type="evidence" value="ECO:0007669"/>
    <property type="project" value="UniProtKB-SubCell"/>
</dbReference>
<feature type="domain" description="Imelysin-like" evidence="4">
    <location>
        <begin position="44"/>
        <end position="296"/>
    </location>
</feature>
<evidence type="ECO:0000256" key="3">
    <source>
        <dbReference type="SAM" id="SignalP"/>
    </source>
</evidence>
<dbReference type="InterPro" id="IPR018976">
    <property type="entry name" value="Imelysin-like"/>
</dbReference>
<sequence>MKKSLVALALLASLSACQNSTPAPTLADSQLQTLADSHLALMRQQADQLAGELNQLQQVSSTYCQANAATPSTVNEIKHAWRQSFAAWSAHQGQSGGPLDANGLSFAFQFWPDKKDTVGKQVQRELAAVAKGEPVPDRGVVTTLNAVEYLLISDLSQQQRCLLLPGITAQLANNSQQLQTAWQDANGYQQQLTQMQQQGGATVLLTEVLGQLAHRFDRIEKKLVLPLNTASNPRPLFAEAWRSQQSLHFLRTSLNALAQEYHQGGMRAYLLSTEHQPQVLALDEAFSEAQTRLPAGDSLAEWLKGDNYAQLLRFKLSLDQLGYQLKQALPRDLGISLGFNATDGD</sequence>
<accession>A0A1Y0D573</accession>